<accession>A0ABD1J3R3</accession>
<feature type="signal peptide" evidence="9">
    <location>
        <begin position="1"/>
        <end position="20"/>
    </location>
</feature>
<evidence type="ECO:0000256" key="8">
    <source>
        <dbReference type="SAM" id="MobiDB-lite"/>
    </source>
</evidence>
<dbReference type="EMBL" id="JBHFQA010000020">
    <property type="protein sequence ID" value="KAL2080910.1"/>
    <property type="molecule type" value="Genomic_DNA"/>
</dbReference>
<dbReference type="InterPro" id="IPR050934">
    <property type="entry name" value="ITIH"/>
</dbReference>
<evidence type="ECO:0000256" key="7">
    <source>
        <dbReference type="ARBA" id="ARBA00023180"/>
    </source>
</evidence>
<dbReference type="PANTHER" id="PTHR10338">
    <property type="entry name" value="INTER-ALPHA-TRYPSIN INHIBITOR HEAVY CHAIN FAMILY MEMBER"/>
    <property type="match status" value="1"/>
</dbReference>
<keyword evidence="6" id="KW-0722">Serine protease inhibitor</keyword>
<dbReference type="AlphaFoldDB" id="A0ABD1J3R3"/>
<feature type="chain" id="PRO_5044873767" description="Inter-alpha-trypsin inhibitor heavy chain H3-like" evidence="9">
    <location>
        <begin position="21"/>
        <end position="970"/>
    </location>
</feature>
<feature type="compositionally biased region" description="Low complexity" evidence="8">
    <location>
        <begin position="597"/>
        <end position="608"/>
    </location>
</feature>
<dbReference type="PROSITE" id="PS51468">
    <property type="entry name" value="VIT"/>
    <property type="match status" value="1"/>
</dbReference>
<gene>
    <name evidence="12" type="ORF">ACEWY4_022763</name>
</gene>
<keyword evidence="13" id="KW-1185">Reference proteome</keyword>
<dbReference type="SMART" id="SM00327">
    <property type="entry name" value="VWA"/>
    <property type="match status" value="1"/>
</dbReference>
<dbReference type="Gene3D" id="3.40.50.410">
    <property type="entry name" value="von Willebrand factor, type A domain"/>
    <property type="match status" value="1"/>
</dbReference>
<evidence type="ECO:0000256" key="3">
    <source>
        <dbReference type="ARBA" id="ARBA00022525"/>
    </source>
</evidence>
<dbReference type="PROSITE" id="PS50234">
    <property type="entry name" value="VWFA"/>
    <property type="match status" value="1"/>
</dbReference>
<protein>
    <recommendedName>
        <fullName evidence="14">Inter-alpha-trypsin inhibitor heavy chain H3-like</fullName>
    </recommendedName>
</protein>
<comment type="subcellular location">
    <subcellularLocation>
        <location evidence="1">Secreted</location>
    </subcellularLocation>
</comment>
<keyword evidence="5 9" id="KW-0732">Signal</keyword>
<dbReference type="PANTHER" id="PTHR10338:SF119">
    <property type="entry name" value="INTER-ALPHA-TRYPSIN INHIBITOR HEAVY CHAIN H4"/>
    <property type="match status" value="1"/>
</dbReference>
<keyword evidence="3" id="KW-0964">Secreted</keyword>
<keyword evidence="7" id="KW-0325">Glycoprotein</keyword>
<name>A0ABD1J3R3_9TELE</name>
<feature type="region of interest" description="Disordered" evidence="8">
    <location>
        <begin position="792"/>
        <end position="935"/>
    </location>
</feature>
<feature type="region of interest" description="Disordered" evidence="8">
    <location>
        <begin position="583"/>
        <end position="749"/>
    </location>
</feature>
<dbReference type="InterPro" id="IPR002035">
    <property type="entry name" value="VWF_A"/>
</dbReference>
<evidence type="ECO:0000256" key="1">
    <source>
        <dbReference type="ARBA" id="ARBA00004613"/>
    </source>
</evidence>
<feature type="compositionally biased region" description="Polar residues" evidence="8">
    <location>
        <begin position="664"/>
        <end position="691"/>
    </location>
</feature>
<evidence type="ECO:0000313" key="12">
    <source>
        <dbReference type="EMBL" id="KAL2080910.1"/>
    </source>
</evidence>
<evidence type="ECO:0000256" key="2">
    <source>
        <dbReference type="ARBA" id="ARBA00010158"/>
    </source>
</evidence>
<comment type="caution">
    <text evidence="12">The sequence shown here is derived from an EMBL/GenBank/DDBJ whole genome shotgun (WGS) entry which is preliminary data.</text>
</comment>
<reference evidence="12 13" key="1">
    <citation type="submission" date="2024-09" db="EMBL/GenBank/DDBJ databases">
        <title>A chromosome-level genome assembly of Gray's grenadier anchovy, Coilia grayii.</title>
        <authorList>
            <person name="Fu Z."/>
        </authorList>
    </citation>
    <scope>NUCLEOTIDE SEQUENCE [LARGE SCALE GENOMIC DNA]</scope>
    <source>
        <strain evidence="12">G4</strain>
        <tissue evidence="12">Muscle</tissue>
    </source>
</reference>
<proteinExistence type="inferred from homology"/>
<dbReference type="FunFam" id="3.40.50.410:FF:000013">
    <property type="entry name" value="inter-alpha-trypsin inhibitor heavy chain H2"/>
    <property type="match status" value="1"/>
</dbReference>
<dbReference type="SMART" id="SM00609">
    <property type="entry name" value="VIT"/>
    <property type="match status" value="1"/>
</dbReference>
<dbReference type="InterPro" id="IPR036465">
    <property type="entry name" value="vWFA_dom_sf"/>
</dbReference>
<sequence length="970" mass="106384">MASTAAVVLIFVSCLQITTSQRHKRHSGDIYSFHINATVTSRYAITVITSRVANRHDNSSEIDFHVKIPKTAFISKFRMTIDGKMYDGVVKKKEEAEQQYKEAVDQGQTAGLVSAVGRTLEDFRTSVSIAAHNKVTFELTYEELLQRRLGNYELLINARPGQIVRDFKINVNVYEKPGIKFLKVEGSLASKTLTTAVTKSHVDKEAWITFSPTEVQQTQCDGCGEHGLSGDLKIIYDVERPHSNGEMLVVGGFFAHYFAPADLPRIPKNVVFVIDRSGSMLGQKISQTRTALLKILDDLAENDRFGLICFDDKISPWKRTLIGATQQNVKAAKEFVGRIESRGSTDINAAVLEGVKMIQTEHKEGVASILILLTDGQPNSGEADPDKIEANVRRAIGKGFPLYCLGFGFDVRFEFLQKMAQENGGVARRIYEGTDAVLQLEGFYEEVAVPLLTNVKMAYKGATHLTQSAFIHYYNGSEIVVAGQISNITDFSTAVIAVSTNTEVMTYTDIKPSQDENPSPVMSGFENFLQRLWAYLTLKQLLDREVMLSGEEKKAVKQEALDLALRYGFVTPLTSMVVTKPQAEGSHVAHKPKEGESSSTPLSRTYSSGFGGYQGRAYSGASTPRSFQPGARFSGFSPPPELSPDGPPPGFSTPRAFSPGAPLSNFSPPVSSPGTGISSFTTPGTPESYSRPSHCRLSQVSVPPPSSSHGHHSVVSRTAERPSRSRRVSSPAPSRGSEGSSAFRRILPGQRYIPRTMAEIRSELSRRGIRFRRSARKDILLRLLWISDNRLPHSPPTPNQQQQADGFSPELLRSPEGIDQPGSPLPGFRSPSPAQSSSGADSPSTASPVPPPLPVVPPARPANTHRRPRALPPAPAVSFNVPPADVARQASLPNRGAEPPPPPVTASLSFPTPILSRRLEPRSSPHPIPRQHLPRWRIPSPLFPEPCHHHPTRFRLRPTPSLRLPLKRLP</sequence>
<dbReference type="Proteomes" id="UP001591681">
    <property type="component" value="Unassembled WGS sequence"/>
</dbReference>
<evidence type="ECO:0000256" key="5">
    <source>
        <dbReference type="ARBA" id="ARBA00022729"/>
    </source>
</evidence>
<feature type="region of interest" description="Disordered" evidence="8">
    <location>
        <begin position="950"/>
        <end position="970"/>
    </location>
</feature>
<feature type="compositionally biased region" description="Pro residues" evidence="8">
    <location>
        <begin position="848"/>
        <end position="860"/>
    </location>
</feature>
<evidence type="ECO:0000256" key="9">
    <source>
        <dbReference type="SAM" id="SignalP"/>
    </source>
</evidence>
<feature type="compositionally biased region" description="Low complexity" evidence="8">
    <location>
        <begin position="830"/>
        <end position="847"/>
    </location>
</feature>
<comment type="similarity">
    <text evidence="2">Belongs to the ITIH family.</text>
</comment>
<evidence type="ECO:0008006" key="14">
    <source>
        <dbReference type="Google" id="ProtNLM"/>
    </source>
</evidence>
<dbReference type="Pfam" id="PF08487">
    <property type="entry name" value="VIT"/>
    <property type="match status" value="1"/>
</dbReference>
<evidence type="ECO:0000256" key="6">
    <source>
        <dbReference type="ARBA" id="ARBA00022900"/>
    </source>
</evidence>
<feature type="compositionally biased region" description="Pro residues" evidence="8">
    <location>
        <begin position="637"/>
        <end position="651"/>
    </location>
</feature>
<keyword evidence="4" id="KW-0646">Protease inhibitor</keyword>
<organism evidence="12 13">
    <name type="scientific">Coilia grayii</name>
    <name type="common">Gray's grenadier anchovy</name>
    <dbReference type="NCBI Taxonomy" id="363190"/>
    <lineage>
        <taxon>Eukaryota</taxon>
        <taxon>Metazoa</taxon>
        <taxon>Chordata</taxon>
        <taxon>Craniata</taxon>
        <taxon>Vertebrata</taxon>
        <taxon>Euteleostomi</taxon>
        <taxon>Actinopterygii</taxon>
        <taxon>Neopterygii</taxon>
        <taxon>Teleostei</taxon>
        <taxon>Clupei</taxon>
        <taxon>Clupeiformes</taxon>
        <taxon>Clupeoidei</taxon>
        <taxon>Engraulidae</taxon>
        <taxon>Coilinae</taxon>
        <taxon>Coilia</taxon>
    </lineage>
</organism>
<dbReference type="GO" id="GO:0004867">
    <property type="term" value="F:serine-type endopeptidase inhibitor activity"/>
    <property type="evidence" value="ECO:0007669"/>
    <property type="project" value="UniProtKB-KW"/>
</dbReference>
<evidence type="ECO:0000313" key="13">
    <source>
        <dbReference type="Proteomes" id="UP001591681"/>
    </source>
</evidence>
<dbReference type="InterPro" id="IPR013694">
    <property type="entry name" value="VIT"/>
</dbReference>
<evidence type="ECO:0000259" key="11">
    <source>
        <dbReference type="PROSITE" id="PS51468"/>
    </source>
</evidence>
<evidence type="ECO:0000259" key="10">
    <source>
        <dbReference type="PROSITE" id="PS50234"/>
    </source>
</evidence>
<dbReference type="SUPFAM" id="SSF53300">
    <property type="entry name" value="vWA-like"/>
    <property type="match status" value="1"/>
</dbReference>
<dbReference type="Pfam" id="PF00092">
    <property type="entry name" value="VWA"/>
    <property type="match status" value="1"/>
</dbReference>
<feature type="domain" description="VIT" evidence="11">
    <location>
        <begin position="14"/>
        <end position="143"/>
    </location>
</feature>
<feature type="domain" description="VWFA" evidence="10">
    <location>
        <begin position="269"/>
        <end position="447"/>
    </location>
</feature>
<evidence type="ECO:0000256" key="4">
    <source>
        <dbReference type="ARBA" id="ARBA00022690"/>
    </source>
</evidence>
<dbReference type="GO" id="GO:0005576">
    <property type="term" value="C:extracellular region"/>
    <property type="evidence" value="ECO:0007669"/>
    <property type="project" value="UniProtKB-SubCell"/>
</dbReference>